<dbReference type="Pfam" id="PF11951">
    <property type="entry name" value="Fungal_trans_2"/>
    <property type="match status" value="1"/>
</dbReference>
<evidence type="ECO:0000256" key="1">
    <source>
        <dbReference type="ARBA" id="ARBA00004123"/>
    </source>
</evidence>
<sequence>MLTPVKMRSSQGCWTCRLRHKKCDKRRGVGGCGVCKALEITCYFRNEKPDWMDGGPREKQMADDLKTMVKAKANQRRERKWALSIDGHDALLLNSMAASMSLDTSTDRNTGGSSRDSSDTPATSVTDGSNSQEQQQQQQPPSQTEPMMFGMTPFSPATTEIHQVTREGTLLTPFSTMSFPDVSAERELNFTIMYLDYVFPLIFPFYRPPLLEGGRGWVLVLLMKNKSLTQPGHDEVAIQSLQHDMHYQNQRGIASSFSDSLKCLESIVQSLSFEVAIANTKNWQVHLDVAFVLFGQIVQTYQTDADRPWYLLLQRMGLKQLTLIRLPRGRHPWTADQAALRLYTVNLLWNDIIAATALERAPRMQRYHAELLEGHEPPLCFEEVYGCEDWAMLRIGEIAVLDAWKKEMMSTSSLSMQELVQRAAVIERNIRDGIELLDAVPTGPMRDPSARPPDLPFAGLDVENLTEMDKLHTTPSLALYTRIWAQSALTYLLVVVSGHQPANPDIQACVAATMELFRALPGPLCLRTLAWPFDMTGCLAMPEQEQFCRDLLNSMGPMQIFGTVREALNIITAVWEHRACINYETWDVAASLGILGHRALLVRSGVG</sequence>
<feature type="domain" description="Zn(2)-C6 fungal-type" evidence="4">
    <location>
        <begin position="12"/>
        <end position="44"/>
    </location>
</feature>
<feature type="compositionally biased region" description="Low complexity" evidence="3">
    <location>
        <begin position="131"/>
        <end position="142"/>
    </location>
</feature>
<dbReference type="InParanoid" id="A0A1Y2DF54"/>
<evidence type="ECO:0000313" key="5">
    <source>
        <dbReference type="EMBL" id="ORY57756.1"/>
    </source>
</evidence>
<dbReference type="Pfam" id="PF00172">
    <property type="entry name" value="Zn_clus"/>
    <property type="match status" value="1"/>
</dbReference>
<reference evidence="5 6" key="1">
    <citation type="submission" date="2016-07" db="EMBL/GenBank/DDBJ databases">
        <title>Pervasive Adenine N6-methylation of Active Genes in Fungi.</title>
        <authorList>
            <consortium name="DOE Joint Genome Institute"/>
            <person name="Mondo S.J."/>
            <person name="Dannebaum R.O."/>
            <person name="Kuo R.C."/>
            <person name="Labutti K."/>
            <person name="Haridas S."/>
            <person name="Kuo A."/>
            <person name="Salamov A."/>
            <person name="Ahrendt S.R."/>
            <person name="Lipzen A."/>
            <person name="Sullivan W."/>
            <person name="Andreopoulos W.B."/>
            <person name="Clum A."/>
            <person name="Lindquist E."/>
            <person name="Daum C."/>
            <person name="Ramamoorthy G.K."/>
            <person name="Gryganskyi A."/>
            <person name="Culley D."/>
            <person name="Magnuson J.K."/>
            <person name="James T.Y."/>
            <person name="O'Malley M.A."/>
            <person name="Stajich J.E."/>
            <person name="Spatafora J.W."/>
            <person name="Visel A."/>
            <person name="Grigoriev I.V."/>
        </authorList>
    </citation>
    <scope>NUCLEOTIDE SEQUENCE [LARGE SCALE GENOMIC DNA]</scope>
    <source>
        <strain evidence="5 6">CBS 129021</strain>
    </source>
</reference>
<dbReference type="AlphaFoldDB" id="A0A1Y2DF54"/>
<dbReference type="PROSITE" id="PS00463">
    <property type="entry name" value="ZN2_CY6_FUNGAL_1"/>
    <property type="match status" value="1"/>
</dbReference>
<dbReference type="EMBL" id="MCFJ01000018">
    <property type="protein sequence ID" value="ORY57756.1"/>
    <property type="molecule type" value="Genomic_DNA"/>
</dbReference>
<dbReference type="OrthoDB" id="5213892at2759"/>
<protein>
    <submittedName>
        <fullName evidence="5">Fungal-specific transcription factor domain-domain-containing protein</fullName>
    </submittedName>
</protein>
<dbReference type="RefSeq" id="XP_040710885.1">
    <property type="nucleotide sequence ID" value="XM_040862484.1"/>
</dbReference>
<dbReference type="InterPro" id="IPR021858">
    <property type="entry name" value="Fun_TF"/>
</dbReference>
<dbReference type="GO" id="GO:0000981">
    <property type="term" value="F:DNA-binding transcription factor activity, RNA polymerase II-specific"/>
    <property type="evidence" value="ECO:0007669"/>
    <property type="project" value="InterPro"/>
</dbReference>
<comment type="caution">
    <text evidence="5">The sequence shown here is derived from an EMBL/GenBank/DDBJ whole genome shotgun (WGS) entry which is preliminary data.</text>
</comment>
<evidence type="ECO:0000256" key="2">
    <source>
        <dbReference type="ARBA" id="ARBA00023242"/>
    </source>
</evidence>
<dbReference type="Proteomes" id="UP000193689">
    <property type="component" value="Unassembled WGS sequence"/>
</dbReference>
<feature type="compositionally biased region" description="Polar residues" evidence="3">
    <location>
        <begin position="103"/>
        <end position="130"/>
    </location>
</feature>
<dbReference type="InterPro" id="IPR001138">
    <property type="entry name" value="Zn2Cys6_DnaBD"/>
</dbReference>
<accession>A0A1Y2DF54</accession>
<dbReference type="PROSITE" id="PS50048">
    <property type="entry name" value="ZN2_CY6_FUNGAL_2"/>
    <property type="match status" value="1"/>
</dbReference>
<dbReference type="SMART" id="SM00066">
    <property type="entry name" value="GAL4"/>
    <property type="match status" value="1"/>
</dbReference>
<feature type="region of interest" description="Disordered" evidence="3">
    <location>
        <begin position="102"/>
        <end position="152"/>
    </location>
</feature>
<dbReference type="STRING" id="1141098.A0A1Y2DF54"/>
<comment type="subcellular location">
    <subcellularLocation>
        <location evidence="1">Nucleus</location>
    </subcellularLocation>
</comment>
<dbReference type="GO" id="GO:0005634">
    <property type="term" value="C:nucleus"/>
    <property type="evidence" value="ECO:0007669"/>
    <property type="project" value="UniProtKB-SubCell"/>
</dbReference>
<evidence type="ECO:0000259" key="4">
    <source>
        <dbReference type="PROSITE" id="PS50048"/>
    </source>
</evidence>
<name>A0A1Y2DF54_9PEZI</name>
<dbReference type="CDD" id="cd00067">
    <property type="entry name" value="GAL4"/>
    <property type="match status" value="1"/>
</dbReference>
<dbReference type="PANTHER" id="PTHR37534:SF20">
    <property type="entry name" value="PRO1A C6 ZINK-FINGER PROTEIN"/>
    <property type="match status" value="1"/>
</dbReference>
<proteinExistence type="predicted"/>
<keyword evidence="2" id="KW-0539">Nucleus</keyword>
<dbReference type="PANTHER" id="PTHR37534">
    <property type="entry name" value="TRANSCRIPTIONAL ACTIVATOR PROTEIN UGA3"/>
    <property type="match status" value="1"/>
</dbReference>
<dbReference type="GeneID" id="63778696"/>
<dbReference type="GO" id="GO:0008270">
    <property type="term" value="F:zinc ion binding"/>
    <property type="evidence" value="ECO:0007669"/>
    <property type="project" value="InterPro"/>
</dbReference>
<evidence type="ECO:0000313" key="6">
    <source>
        <dbReference type="Proteomes" id="UP000193689"/>
    </source>
</evidence>
<dbReference type="SUPFAM" id="SSF57701">
    <property type="entry name" value="Zn2/Cys6 DNA-binding domain"/>
    <property type="match status" value="1"/>
</dbReference>
<dbReference type="Gene3D" id="4.10.240.10">
    <property type="entry name" value="Zn(2)-C6 fungal-type DNA-binding domain"/>
    <property type="match status" value="1"/>
</dbReference>
<keyword evidence="6" id="KW-1185">Reference proteome</keyword>
<gene>
    <name evidence="5" type="ORF">BCR38DRAFT_461050</name>
</gene>
<evidence type="ECO:0000256" key="3">
    <source>
        <dbReference type="SAM" id="MobiDB-lite"/>
    </source>
</evidence>
<organism evidence="5 6">
    <name type="scientific">Pseudomassariella vexata</name>
    <dbReference type="NCBI Taxonomy" id="1141098"/>
    <lineage>
        <taxon>Eukaryota</taxon>
        <taxon>Fungi</taxon>
        <taxon>Dikarya</taxon>
        <taxon>Ascomycota</taxon>
        <taxon>Pezizomycotina</taxon>
        <taxon>Sordariomycetes</taxon>
        <taxon>Xylariomycetidae</taxon>
        <taxon>Amphisphaeriales</taxon>
        <taxon>Pseudomassariaceae</taxon>
        <taxon>Pseudomassariella</taxon>
    </lineage>
</organism>
<dbReference type="InterPro" id="IPR036864">
    <property type="entry name" value="Zn2-C6_fun-type_DNA-bd_sf"/>
</dbReference>